<evidence type="ECO:0000256" key="1">
    <source>
        <dbReference type="ARBA" id="ARBA00022723"/>
    </source>
</evidence>
<dbReference type="GO" id="GO:0046872">
    <property type="term" value="F:metal ion binding"/>
    <property type="evidence" value="ECO:0007669"/>
    <property type="project" value="UniProtKB-KW"/>
</dbReference>
<dbReference type="Pfam" id="PF07883">
    <property type="entry name" value="Cupin_2"/>
    <property type="match status" value="1"/>
</dbReference>
<dbReference type="Proteomes" id="UP000034934">
    <property type="component" value="Unassembled WGS sequence"/>
</dbReference>
<feature type="domain" description="Cupin type-2" evidence="2">
    <location>
        <begin position="43"/>
        <end position="107"/>
    </location>
</feature>
<dbReference type="EMBL" id="LBOG01000002">
    <property type="protein sequence ID" value="KKP30591.1"/>
    <property type="molecule type" value="Genomic_DNA"/>
</dbReference>
<gene>
    <name evidence="3" type="ORF">UR19_C0002G0112</name>
</gene>
<dbReference type="InterPro" id="IPR011051">
    <property type="entry name" value="RmlC_Cupin_sf"/>
</dbReference>
<dbReference type="CDD" id="cd02208">
    <property type="entry name" value="cupin_RmlC-like"/>
    <property type="match status" value="1"/>
</dbReference>
<evidence type="ECO:0000313" key="3">
    <source>
        <dbReference type="EMBL" id="KKP30591.1"/>
    </source>
</evidence>
<name>A0A0F9YVW7_9BACT</name>
<proteinExistence type="predicted"/>
<dbReference type="InterPro" id="IPR051610">
    <property type="entry name" value="GPI/OXD"/>
</dbReference>
<sequence length="112" mass="12939">MKVIKKLNENFVCEDAHGGSGSRKLLLAEKEMKNVQGMTRGFLPAGSKFDWHNHDKLNEVMYVLKGNGSVRDEDGIYPYNTGDVFIFPEGIYHEIENTSEKENEYIFMRVYQ</sequence>
<protein>
    <submittedName>
        <fullName evidence="3">Cupin 2, conserved barrel domain protein</fullName>
    </submittedName>
</protein>
<dbReference type="InterPro" id="IPR014710">
    <property type="entry name" value="RmlC-like_jellyroll"/>
</dbReference>
<dbReference type="InterPro" id="IPR013096">
    <property type="entry name" value="Cupin_2"/>
</dbReference>
<dbReference type="SUPFAM" id="SSF51182">
    <property type="entry name" value="RmlC-like cupins"/>
    <property type="match status" value="1"/>
</dbReference>
<comment type="caution">
    <text evidence="3">The sequence shown here is derived from an EMBL/GenBank/DDBJ whole genome shotgun (WGS) entry which is preliminary data.</text>
</comment>
<keyword evidence="1" id="KW-0479">Metal-binding</keyword>
<evidence type="ECO:0000259" key="2">
    <source>
        <dbReference type="Pfam" id="PF07883"/>
    </source>
</evidence>
<dbReference type="AlphaFoldDB" id="A0A0F9YVW7"/>
<organism evidence="3 4">
    <name type="scientific">Candidatus Nomurabacteria bacterium GW2011_GWF1_31_48</name>
    <dbReference type="NCBI Taxonomy" id="1618767"/>
    <lineage>
        <taxon>Bacteria</taxon>
        <taxon>Candidatus Nomuraibacteriota</taxon>
    </lineage>
</organism>
<reference evidence="3 4" key="1">
    <citation type="journal article" date="2015" name="Nature">
        <title>rRNA introns, odd ribosomes, and small enigmatic genomes across a large radiation of phyla.</title>
        <authorList>
            <person name="Brown C.T."/>
            <person name="Hug L.A."/>
            <person name="Thomas B.C."/>
            <person name="Sharon I."/>
            <person name="Castelle C.J."/>
            <person name="Singh A."/>
            <person name="Wilkins M.J."/>
            <person name="Williams K.H."/>
            <person name="Banfield J.F."/>
        </authorList>
    </citation>
    <scope>NUCLEOTIDE SEQUENCE [LARGE SCALE GENOMIC DNA]</scope>
</reference>
<evidence type="ECO:0000313" key="4">
    <source>
        <dbReference type="Proteomes" id="UP000034934"/>
    </source>
</evidence>
<accession>A0A0F9YVW7</accession>
<dbReference type="Gene3D" id="2.60.120.10">
    <property type="entry name" value="Jelly Rolls"/>
    <property type="match status" value="1"/>
</dbReference>
<dbReference type="PANTHER" id="PTHR35848">
    <property type="entry name" value="OXALATE-BINDING PROTEIN"/>
    <property type="match status" value="1"/>
</dbReference>